<sequence length="289" mass="32885">MKILRALIYAEDDIQPHVDWSTKRIVSIDLLRRRNVLLLISGLDISQEELSILEQIHSESKLQTKRQEIHHQPCHCSSVSQPSLIHDVVIRFVKERWHFRNKPILVVLDLQGKVVCPNDFHIMWICGSNAFPFTTLKEEALCKDEMWQLELLVNGTNQNILNWVISTLREPLDPWSSSSAFLFPVCGLKELTPAGSRGEVHLPIWRGRHIMDPQVHDGSMPGDSGSKDPAGDGQRWEEHQEGAGPASDPHHHHREPEQLLEGLNADMVLQDMTGERAINGWGRRTTTTP</sequence>
<evidence type="ECO:0000313" key="2">
    <source>
        <dbReference type="Proteomes" id="UP001057402"/>
    </source>
</evidence>
<evidence type="ECO:0000313" key="1">
    <source>
        <dbReference type="EMBL" id="KAI4389397.1"/>
    </source>
</evidence>
<reference evidence="2" key="1">
    <citation type="journal article" date="2023" name="Front. Plant Sci.">
        <title>Chromosomal-level genome assembly of Melastoma candidum provides insights into trichome evolution.</title>
        <authorList>
            <person name="Zhong Y."/>
            <person name="Wu W."/>
            <person name="Sun C."/>
            <person name="Zou P."/>
            <person name="Liu Y."/>
            <person name="Dai S."/>
            <person name="Zhou R."/>
        </authorList>
    </citation>
    <scope>NUCLEOTIDE SEQUENCE [LARGE SCALE GENOMIC DNA]</scope>
</reference>
<proteinExistence type="predicted"/>
<name>A0ACB9SDS4_9MYRT</name>
<dbReference type="Proteomes" id="UP001057402">
    <property type="component" value="Chromosome 1"/>
</dbReference>
<dbReference type="EMBL" id="CM042880">
    <property type="protein sequence ID" value="KAI4389397.1"/>
    <property type="molecule type" value="Genomic_DNA"/>
</dbReference>
<comment type="caution">
    <text evidence="1">The sequence shown here is derived from an EMBL/GenBank/DDBJ whole genome shotgun (WGS) entry which is preliminary data.</text>
</comment>
<protein>
    <submittedName>
        <fullName evidence="1">Uncharacterized protein</fullName>
    </submittedName>
</protein>
<accession>A0ACB9SDS4</accession>
<gene>
    <name evidence="1" type="ORF">MLD38_001627</name>
</gene>
<keyword evidence="2" id="KW-1185">Reference proteome</keyword>
<organism evidence="1 2">
    <name type="scientific">Melastoma candidum</name>
    <dbReference type="NCBI Taxonomy" id="119954"/>
    <lineage>
        <taxon>Eukaryota</taxon>
        <taxon>Viridiplantae</taxon>
        <taxon>Streptophyta</taxon>
        <taxon>Embryophyta</taxon>
        <taxon>Tracheophyta</taxon>
        <taxon>Spermatophyta</taxon>
        <taxon>Magnoliopsida</taxon>
        <taxon>eudicotyledons</taxon>
        <taxon>Gunneridae</taxon>
        <taxon>Pentapetalae</taxon>
        <taxon>rosids</taxon>
        <taxon>malvids</taxon>
        <taxon>Myrtales</taxon>
        <taxon>Melastomataceae</taxon>
        <taxon>Melastomatoideae</taxon>
        <taxon>Melastomateae</taxon>
        <taxon>Melastoma</taxon>
    </lineage>
</organism>